<dbReference type="InterPro" id="IPR025514">
    <property type="entry name" value="DUF4402"/>
</dbReference>
<evidence type="ECO:0008006" key="4">
    <source>
        <dbReference type="Google" id="ProtNLM"/>
    </source>
</evidence>
<proteinExistence type="predicted"/>
<feature type="signal peptide" evidence="1">
    <location>
        <begin position="1"/>
        <end position="22"/>
    </location>
</feature>
<sequence>MLRLLRPVGAALLLAVGSAAPAQTLTNNTALSFGAFTAGSGGTVSVSPAGARGKTGSVILVNQGAPAAGAQFTISGTPSALFDITLPANGTIFLSDGAAGSMALNNFTSSPSVSGMLSGGGTQTITVGATLTVNSAQTPGSYSGSFIVTVNYQ</sequence>
<dbReference type="RefSeq" id="WP_310325628.1">
    <property type="nucleotide sequence ID" value="NZ_JAVDXV010000002.1"/>
</dbReference>
<reference evidence="2 3" key="1">
    <citation type="submission" date="2023-07" db="EMBL/GenBank/DDBJ databases">
        <title>Sorghum-associated microbial communities from plants grown in Nebraska, USA.</title>
        <authorList>
            <person name="Schachtman D."/>
        </authorList>
    </citation>
    <scope>NUCLEOTIDE SEQUENCE [LARGE SCALE GENOMIC DNA]</scope>
    <source>
        <strain evidence="2 3">BE316</strain>
    </source>
</reference>
<dbReference type="Proteomes" id="UP001180825">
    <property type="component" value="Unassembled WGS sequence"/>
</dbReference>
<dbReference type="EMBL" id="JAVDXV010000002">
    <property type="protein sequence ID" value="MDR7331856.1"/>
    <property type="molecule type" value="Genomic_DNA"/>
</dbReference>
<name>A0ABU2A3U7_9BURK</name>
<accession>A0ABU2A3U7</accession>
<dbReference type="Pfam" id="PF14352">
    <property type="entry name" value="DUF4402"/>
    <property type="match status" value="1"/>
</dbReference>
<organism evidence="2 3">
    <name type="scientific">Roseateles asaccharophilus</name>
    <dbReference type="NCBI Taxonomy" id="582607"/>
    <lineage>
        <taxon>Bacteria</taxon>
        <taxon>Pseudomonadati</taxon>
        <taxon>Pseudomonadota</taxon>
        <taxon>Betaproteobacteria</taxon>
        <taxon>Burkholderiales</taxon>
        <taxon>Sphaerotilaceae</taxon>
        <taxon>Roseateles</taxon>
    </lineage>
</organism>
<evidence type="ECO:0000256" key="1">
    <source>
        <dbReference type="SAM" id="SignalP"/>
    </source>
</evidence>
<comment type="caution">
    <text evidence="2">The sequence shown here is derived from an EMBL/GenBank/DDBJ whole genome shotgun (WGS) entry which is preliminary data.</text>
</comment>
<keyword evidence="3" id="KW-1185">Reference proteome</keyword>
<keyword evidence="1" id="KW-0732">Signal</keyword>
<gene>
    <name evidence="2" type="ORF">J2X21_000982</name>
</gene>
<protein>
    <recommendedName>
        <fullName evidence="4">DUF4402 domain-containing protein</fullName>
    </recommendedName>
</protein>
<evidence type="ECO:0000313" key="2">
    <source>
        <dbReference type="EMBL" id="MDR7331856.1"/>
    </source>
</evidence>
<evidence type="ECO:0000313" key="3">
    <source>
        <dbReference type="Proteomes" id="UP001180825"/>
    </source>
</evidence>
<feature type="chain" id="PRO_5045095868" description="DUF4402 domain-containing protein" evidence="1">
    <location>
        <begin position="23"/>
        <end position="153"/>
    </location>
</feature>